<evidence type="ECO:0000313" key="2">
    <source>
        <dbReference type="EMBL" id="MBP2186901.1"/>
    </source>
</evidence>
<organism evidence="2 3">
    <name type="scientific">Amycolatopsis magusensis</name>
    <dbReference type="NCBI Taxonomy" id="882444"/>
    <lineage>
        <taxon>Bacteria</taxon>
        <taxon>Bacillati</taxon>
        <taxon>Actinomycetota</taxon>
        <taxon>Actinomycetes</taxon>
        <taxon>Pseudonocardiales</taxon>
        <taxon>Pseudonocardiaceae</taxon>
        <taxon>Amycolatopsis</taxon>
    </lineage>
</organism>
<name>A0ABS4Q5E2_9PSEU</name>
<dbReference type="PANTHER" id="PTHR12993:SF11">
    <property type="entry name" value="N-ACETYLGLUCOSAMINYL-PHOSPHATIDYLINOSITOL DE-N-ACETYLASE"/>
    <property type="match status" value="1"/>
</dbReference>
<dbReference type="Proteomes" id="UP000741013">
    <property type="component" value="Unassembled WGS sequence"/>
</dbReference>
<dbReference type="InterPro" id="IPR024078">
    <property type="entry name" value="LmbE-like_dom_sf"/>
</dbReference>
<sequence length="219" mass="23870">MSKPVALAVFAHPDDAELACFGTFAALRARGYALSVLSLTDGANSDVEQSYLRPKEARLAAAVLGSELVVEDFEDGSLTAGRALFDRIEQHIRRLRPSIVLTHYPGPREHQDHQVVGTVATTVAHRAGHVDLVLQGEPPGLADSFAPQLFTDITAHIDVKLKALACYKSEADKGFMHRETVLDRARWWARQAGAVENGTPRYYEAFVVSKALLPVLTGV</sequence>
<keyword evidence="1" id="KW-0862">Zinc</keyword>
<protein>
    <submittedName>
        <fullName evidence="2">LmbE family N-acetylglucosaminyl deacetylase</fullName>
    </submittedName>
</protein>
<dbReference type="EMBL" id="JAGGMS010000001">
    <property type="protein sequence ID" value="MBP2186901.1"/>
    <property type="molecule type" value="Genomic_DNA"/>
</dbReference>
<proteinExistence type="predicted"/>
<gene>
    <name evidence="2" type="ORF">JOM49_008427</name>
</gene>
<comment type="caution">
    <text evidence="2">The sequence shown here is derived from an EMBL/GenBank/DDBJ whole genome shotgun (WGS) entry which is preliminary data.</text>
</comment>
<reference evidence="2 3" key="1">
    <citation type="submission" date="2021-03" db="EMBL/GenBank/DDBJ databases">
        <title>Sequencing the genomes of 1000 actinobacteria strains.</title>
        <authorList>
            <person name="Klenk H.-P."/>
        </authorList>
    </citation>
    <scope>NUCLEOTIDE SEQUENCE [LARGE SCALE GENOMIC DNA]</scope>
    <source>
        <strain evidence="2 3">DSM 45510</strain>
    </source>
</reference>
<dbReference type="SUPFAM" id="SSF102588">
    <property type="entry name" value="LmbE-like"/>
    <property type="match status" value="1"/>
</dbReference>
<accession>A0ABS4Q5E2</accession>
<keyword evidence="3" id="KW-1185">Reference proteome</keyword>
<evidence type="ECO:0000313" key="3">
    <source>
        <dbReference type="Proteomes" id="UP000741013"/>
    </source>
</evidence>
<dbReference type="RefSeq" id="WP_209670285.1">
    <property type="nucleotide sequence ID" value="NZ_JAGGMS010000001.1"/>
</dbReference>
<dbReference type="Gene3D" id="3.40.50.10320">
    <property type="entry name" value="LmbE-like"/>
    <property type="match status" value="1"/>
</dbReference>
<dbReference type="Pfam" id="PF02585">
    <property type="entry name" value="PIG-L"/>
    <property type="match status" value="1"/>
</dbReference>
<evidence type="ECO:0000256" key="1">
    <source>
        <dbReference type="ARBA" id="ARBA00022833"/>
    </source>
</evidence>
<dbReference type="PANTHER" id="PTHR12993">
    <property type="entry name" value="N-ACETYLGLUCOSAMINYL-PHOSPHATIDYLINOSITOL DE-N-ACETYLASE-RELATED"/>
    <property type="match status" value="1"/>
</dbReference>
<dbReference type="InterPro" id="IPR003737">
    <property type="entry name" value="GlcNAc_PI_deacetylase-related"/>
</dbReference>